<feature type="compositionally biased region" description="Low complexity" evidence="1">
    <location>
        <begin position="224"/>
        <end position="247"/>
    </location>
</feature>
<accession>A0A8H7DMM9</accession>
<dbReference type="EMBL" id="JACETU010000009">
    <property type="protein sequence ID" value="KAF7420806.1"/>
    <property type="molecule type" value="Genomic_DNA"/>
</dbReference>
<dbReference type="GeneID" id="59381142"/>
<sequence length="523" mass="58317">MSLWGLAILSGYGVSVQRLFDAVPSLLFVEFFGLRVRLALRWDPGLPRPKVIRWPLVTAVGQNGEARPATAVHADTGVRSGLRDKLLVGWVGSALETADVLAFLERGYARRGSFTEIDMLPTDLQYRRLDPSAFKSHTETDNAHRKPDVGKAGEYVVKALGSALDKAPDKGAEPEFDSFFGFEEFKAIGSPSEQGCVAIKEAFATTSRRVHVRQQDNEIDEVQPSPVSGSSPSMSAVSPSTPPATGSRSSKRKLEATNNLTSGKKLCLGFDKEGTELRKESSNSKNFDGRVRCAAYALEMLSQNPGIQHTINLLHIDDCLFIWYFDREGIVRSNGISFIADFPPVHGHVRRGERLTKELYDGAPLIALQDGAQDNFQRWRRELLFDNGYKSDPDPEDLIKLDHHTDLTKELKNPFAMAYYTELGYTSMSWSIEKLEDVDVAILVAGRCKINSWFWVLICEEKEDVPAGPALNLDCQKCNLKSFRERLLLGWMKTSLKTLEVIGYLRDSAVRPFLTCTRGSFQS</sequence>
<reference evidence="2" key="1">
    <citation type="submission" date="2019-07" db="EMBL/GenBank/DDBJ databases">
        <authorList>
            <person name="Palmer J.M."/>
        </authorList>
    </citation>
    <scope>NUCLEOTIDE SEQUENCE</scope>
    <source>
        <strain evidence="2">PC9</strain>
    </source>
</reference>
<evidence type="ECO:0000313" key="2">
    <source>
        <dbReference type="EMBL" id="KAF7420806.1"/>
    </source>
</evidence>
<organism evidence="2 3">
    <name type="scientific">Pleurotus ostreatus</name>
    <name type="common">Oyster mushroom</name>
    <name type="synonym">White-rot fungus</name>
    <dbReference type="NCBI Taxonomy" id="5322"/>
    <lineage>
        <taxon>Eukaryota</taxon>
        <taxon>Fungi</taxon>
        <taxon>Dikarya</taxon>
        <taxon>Basidiomycota</taxon>
        <taxon>Agaricomycotina</taxon>
        <taxon>Agaricomycetes</taxon>
        <taxon>Agaricomycetidae</taxon>
        <taxon>Agaricales</taxon>
        <taxon>Pleurotineae</taxon>
        <taxon>Pleurotaceae</taxon>
        <taxon>Pleurotus</taxon>
    </lineage>
</organism>
<dbReference type="RefSeq" id="XP_036626664.1">
    <property type="nucleotide sequence ID" value="XM_036780809.1"/>
</dbReference>
<dbReference type="OrthoDB" id="5569250at2759"/>
<dbReference type="AlphaFoldDB" id="A0A8H7DMM9"/>
<name>A0A8H7DMM9_PLEOS</name>
<dbReference type="Proteomes" id="UP000623687">
    <property type="component" value="Unassembled WGS sequence"/>
</dbReference>
<evidence type="ECO:0000256" key="1">
    <source>
        <dbReference type="SAM" id="MobiDB-lite"/>
    </source>
</evidence>
<proteinExistence type="predicted"/>
<dbReference type="VEuPathDB" id="FungiDB:PC9H_011324"/>
<feature type="region of interest" description="Disordered" evidence="1">
    <location>
        <begin position="208"/>
        <end position="255"/>
    </location>
</feature>
<gene>
    <name evidence="2" type="ORF">PC9H_011324</name>
</gene>
<evidence type="ECO:0000313" key="3">
    <source>
        <dbReference type="Proteomes" id="UP000623687"/>
    </source>
</evidence>
<comment type="caution">
    <text evidence="2">The sequence shown here is derived from an EMBL/GenBank/DDBJ whole genome shotgun (WGS) entry which is preliminary data.</text>
</comment>
<evidence type="ECO:0008006" key="4">
    <source>
        <dbReference type="Google" id="ProtNLM"/>
    </source>
</evidence>
<keyword evidence="3" id="KW-1185">Reference proteome</keyword>
<protein>
    <recommendedName>
        <fullName evidence="4">Fungal-type protein kinase domain-containing protein</fullName>
    </recommendedName>
</protein>